<dbReference type="EMBL" id="JH651379">
    <property type="protein sequence ID" value="EIJ39099.1"/>
    <property type="molecule type" value="Genomic_DNA"/>
</dbReference>
<dbReference type="RefSeq" id="WP_008612466.1">
    <property type="nucleotide sequence ID" value="NZ_JH651379.1"/>
</dbReference>
<dbReference type="PROSITE" id="PS51257">
    <property type="entry name" value="PROKAR_LIPOPROTEIN"/>
    <property type="match status" value="1"/>
</dbReference>
<evidence type="ECO:0008006" key="3">
    <source>
        <dbReference type="Google" id="ProtNLM"/>
    </source>
</evidence>
<dbReference type="Proteomes" id="UP000004690">
    <property type="component" value="Unassembled WGS sequence"/>
</dbReference>
<reference evidence="1 2" key="1">
    <citation type="submission" date="2012-02" db="EMBL/GenBank/DDBJ databases">
        <title>Improved High-Quality Draft genome of Joostella marina DSM 19592.</title>
        <authorList>
            <consortium name="US DOE Joint Genome Institute (JGI-PGF)"/>
            <person name="Lucas S."/>
            <person name="Copeland A."/>
            <person name="Lapidus A."/>
            <person name="Bruce D."/>
            <person name="Goodwin L."/>
            <person name="Pitluck S."/>
            <person name="Peters L."/>
            <person name="Chertkov O."/>
            <person name="Ovchinnikova G."/>
            <person name="Kyrpides N."/>
            <person name="Mavromatis K."/>
            <person name="Detter J.C."/>
            <person name="Han C."/>
            <person name="Land M."/>
            <person name="Hauser L."/>
            <person name="Markowitz V."/>
            <person name="Cheng J.-F."/>
            <person name="Hugenholtz P."/>
            <person name="Woyke T."/>
            <person name="Wu D."/>
            <person name="Tindall B."/>
            <person name="Brambilla E."/>
            <person name="Klenk H.-P."/>
            <person name="Eisen J.A."/>
        </authorList>
    </citation>
    <scope>NUCLEOTIDE SEQUENCE [LARGE SCALE GENOMIC DNA]</scope>
    <source>
        <strain evidence="1 2">DSM 19592</strain>
    </source>
</reference>
<proteinExistence type="predicted"/>
<dbReference type="HOGENOM" id="CLU_1114722_0_0_10"/>
<dbReference type="eggNOG" id="ENOG5031IQG">
    <property type="taxonomic scope" value="Bacteria"/>
</dbReference>
<accession>I3C656</accession>
<name>I3C656_9FLAO</name>
<evidence type="ECO:0000313" key="2">
    <source>
        <dbReference type="Proteomes" id="UP000004690"/>
    </source>
</evidence>
<dbReference type="AlphaFoldDB" id="I3C656"/>
<sequence length="247" mass="28422">MKTMRNRIITSLFIILLIACSKNQSVEKSNNKWSKTKRLKHINNTKDSMTWDMEMLENDKQLIEIGDFGPFELGAYPVPKYSLLGEESFKGLGNKSGVFKLKDKTLLMNSFFIGQNELNKNRLNNKKDEIFFQIIVLTDTINNNNQSLVLSRNHPDYLGQGFFKTKNNRIDYLAFKTADNTAYAIINTKLFDLNFGKTVLVTPQKDKTLRFLQLASPELISDSITKYTNDLIKENAISRFLLKSNNI</sequence>
<organism evidence="1 2">
    <name type="scientific">Galbibacter orientalis DSM 19592</name>
    <dbReference type="NCBI Taxonomy" id="926559"/>
    <lineage>
        <taxon>Bacteria</taxon>
        <taxon>Pseudomonadati</taxon>
        <taxon>Bacteroidota</taxon>
        <taxon>Flavobacteriia</taxon>
        <taxon>Flavobacteriales</taxon>
        <taxon>Flavobacteriaceae</taxon>
        <taxon>Galbibacter</taxon>
    </lineage>
</organism>
<dbReference type="STRING" id="926559.JoomaDRAFT_2105"/>
<gene>
    <name evidence="1" type="ORF">JoomaDRAFT_2105</name>
</gene>
<protein>
    <recommendedName>
        <fullName evidence="3">Lipoprotein</fullName>
    </recommendedName>
</protein>
<keyword evidence="2" id="KW-1185">Reference proteome</keyword>
<evidence type="ECO:0000313" key="1">
    <source>
        <dbReference type="EMBL" id="EIJ39099.1"/>
    </source>
</evidence>